<organism evidence="5 6">
    <name type="scientific">Tetradesmus obliquus</name>
    <name type="common">Green alga</name>
    <name type="synonym">Acutodesmus obliquus</name>
    <dbReference type="NCBI Taxonomy" id="3088"/>
    <lineage>
        <taxon>Eukaryota</taxon>
        <taxon>Viridiplantae</taxon>
        <taxon>Chlorophyta</taxon>
        <taxon>core chlorophytes</taxon>
        <taxon>Chlorophyceae</taxon>
        <taxon>CS clade</taxon>
        <taxon>Sphaeropleales</taxon>
        <taxon>Scenedesmaceae</taxon>
        <taxon>Tetradesmus</taxon>
    </lineage>
</organism>
<feature type="compositionally biased region" description="Low complexity" evidence="3">
    <location>
        <begin position="683"/>
        <end position="710"/>
    </location>
</feature>
<dbReference type="STRING" id="3088.A0A383VRJ4"/>
<dbReference type="InterPro" id="IPR017850">
    <property type="entry name" value="Alkaline_phosphatase_core_sf"/>
</dbReference>
<dbReference type="Proteomes" id="UP000256970">
    <property type="component" value="Unassembled WGS sequence"/>
</dbReference>
<dbReference type="PANTHER" id="PTHR42693:SF53">
    <property type="entry name" value="ENDO-4-O-SULFATASE"/>
    <property type="match status" value="1"/>
</dbReference>
<dbReference type="Pfam" id="PF00884">
    <property type="entry name" value="Sulfatase"/>
    <property type="match status" value="1"/>
</dbReference>
<dbReference type="InterPro" id="IPR000917">
    <property type="entry name" value="Sulfatase_N"/>
</dbReference>
<evidence type="ECO:0000259" key="4">
    <source>
        <dbReference type="Pfam" id="PF00884"/>
    </source>
</evidence>
<feature type="compositionally biased region" description="Polar residues" evidence="3">
    <location>
        <begin position="7"/>
        <end position="16"/>
    </location>
</feature>
<evidence type="ECO:0000256" key="3">
    <source>
        <dbReference type="SAM" id="MobiDB-lite"/>
    </source>
</evidence>
<evidence type="ECO:0000256" key="1">
    <source>
        <dbReference type="ARBA" id="ARBA00008779"/>
    </source>
</evidence>
<accession>A0A383VRJ4</accession>
<dbReference type="PANTHER" id="PTHR42693">
    <property type="entry name" value="ARYLSULFATASE FAMILY MEMBER"/>
    <property type="match status" value="1"/>
</dbReference>
<sequence>MDRDPDSSSSRATGDVQQPDPVLLEGYAQGCTPPNLQSWPVGPPRVPALQPGQKPNFIVILVDDQGYDDIGLHHPRGPDGVSSAGAQTPNLDKLIKGGMSFSNFYASPLCAISRAALLTGRDAVRTGNLFNGFGYDSFSLNEATMGDVMQQAGYVTAHYGKWHNGRAQGYEPWNRGFNDSWLPDDYVHVDNLMRHNGKYAPTKGLMEQALLNRMIGFMQEREADGTPFLTYYAPFAIHRRPPSKGGAPRDMDSAYFSPSPYLQLIQEKVPAAEPWNARLWAMLMYFDEILGQLADYVDQSPQLRGNTYILIAGDNGPALPSKVDNNALDRLRRMPSGMIGDKNSFIDDASIRSSGTEGSLRNHLTVWGPGVPSGAVSDVLLTLSDILPTLAELANATDTKHMPWSGQSFANLLAPTAEPTPQQQSRFLFTFVASGAEGQCPQVDRLMTELLPDLDAEREVMRPQPLLAYRDPTGRSSMKNCIVGRFKDFKWYGSTDKVFRLANGSHIELPCNEVTGEALGRLNLLFNQAARQWWDSVVAEPDSFTKPVYYIGQSGSLASNVEANGAIALTRGDINMTSTVVFSGLGYVCYAVNIVTRGMYSITAMYNSRFRGPRPQFTLAVGEWKDIVAGTAPSLTNTLGHKGGPSGSRLGTMFLEKSNGTRREVCFKMLGIRQRPDRPNPAKPAASQQQQQRDASNNSGSSSSSQISAEAAAGAPSALGNLPATATQYGYATLNRAQPWSVKPGSYAAVQGSWAFRLVNLRFIYLPWVKDMPRDGCCREDPSTGADAGTVLEDALNAASTGAEAAGAAHASVKSQLPAAQQASSSSSADAAPAGIPDAVAQAAMAETAAEPERYTYFNATPAMVQTEREVRAAVRKASSQAAATAADDSSSSSSWRGVASLASYGGSSSSSSSAAVLSKSTPQQVWQVLKDRYRYADGQEVFDSLYRPCYAETKGMCVETCG</sequence>
<evidence type="ECO:0000256" key="2">
    <source>
        <dbReference type="ARBA" id="ARBA00022801"/>
    </source>
</evidence>
<dbReference type="EMBL" id="FNXT01000801">
    <property type="protein sequence ID" value="SZX67469.1"/>
    <property type="molecule type" value="Genomic_DNA"/>
</dbReference>
<evidence type="ECO:0000313" key="5">
    <source>
        <dbReference type="EMBL" id="SZX67469.1"/>
    </source>
</evidence>
<feature type="region of interest" description="Disordered" evidence="3">
    <location>
        <begin position="1"/>
        <end position="29"/>
    </location>
</feature>
<feature type="domain" description="Sulfatase N-terminal" evidence="4">
    <location>
        <begin position="55"/>
        <end position="395"/>
    </location>
</feature>
<evidence type="ECO:0000313" key="6">
    <source>
        <dbReference type="Proteomes" id="UP000256970"/>
    </source>
</evidence>
<proteinExistence type="inferred from homology"/>
<keyword evidence="6" id="KW-1185">Reference proteome</keyword>
<gene>
    <name evidence="5" type="ORF">BQ4739_LOCUS7860</name>
</gene>
<dbReference type="AlphaFoldDB" id="A0A383VRJ4"/>
<feature type="region of interest" description="Disordered" evidence="3">
    <location>
        <begin position="672"/>
        <end position="710"/>
    </location>
</feature>
<dbReference type="SUPFAM" id="SSF53649">
    <property type="entry name" value="Alkaline phosphatase-like"/>
    <property type="match status" value="1"/>
</dbReference>
<protein>
    <recommendedName>
        <fullName evidence="4">Sulfatase N-terminal domain-containing protein</fullName>
    </recommendedName>
</protein>
<keyword evidence="2" id="KW-0378">Hydrolase</keyword>
<name>A0A383VRJ4_TETOB</name>
<dbReference type="Gene3D" id="3.40.720.10">
    <property type="entry name" value="Alkaline Phosphatase, subunit A"/>
    <property type="match status" value="1"/>
</dbReference>
<dbReference type="GO" id="GO:0004065">
    <property type="term" value="F:arylsulfatase activity"/>
    <property type="evidence" value="ECO:0007669"/>
    <property type="project" value="TreeGrafter"/>
</dbReference>
<dbReference type="InterPro" id="IPR050738">
    <property type="entry name" value="Sulfatase"/>
</dbReference>
<reference evidence="5 6" key="1">
    <citation type="submission" date="2016-10" db="EMBL/GenBank/DDBJ databases">
        <authorList>
            <person name="Cai Z."/>
        </authorList>
    </citation>
    <scope>NUCLEOTIDE SEQUENCE [LARGE SCALE GENOMIC DNA]</scope>
</reference>
<comment type="similarity">
    <text evidence="1">Belongs to the sulfatase family.</text>
</comment>